<dbReference type="Proteomes" id="UP001417504">
    <property type="component" value="Unassembled WGS sequence"/>
</dbReference>
<reference evidence="1 2" key="1">
    <citation type="submission" date="2024-01" db="EMBL/GenBank/DDBJ databases">
        <title>Genome assemblies of Stephania.</title>
        <authorList>
            <person name="Yang L."/>
        </authorList>
    </citation>
    <scope>NUCLEOTIDE SEQUENCE [LARGE SCALE GENOMIC DNA]</scope>
    <source>
        <strain evidence="1">QJT</strain>
        <tissue evidence="1">Leaf</tissue>
    </source>
</reference>
<dbReference type="AlphaFoldDB" id="A0AAP0K6D6"/>
<comment type="caution">
    <text evidence="1">The sequence shown here is derived from an EMBL/GenBank/DDBJ whole genome shotgun (WGS) entry which is preliminary data.</text>
</comment>
<accession>A0AAP0K6D6</accession>
<dbReference type="EMBL" id="JBBNAE010000002">
    <property type="protein sequence ID" value="KAK9145894.1"/>
    <property type="molecule type" value="Genomic_DNA"/>
</dbReference>
<gene>
    <name evidence="1" type="ORF">Sjap_005797</name>
</gene>
<evidence type="ECO:0000313" key="2">
    <source>
        <dbReference type="Proteomes" id="UP001417504"/>
    </source>
</evidence>
<organism evidence="1 2">
    <name type="scientific">Stephania japonica</name>
    <dbReference type="NCBI Taxonomy" id="461633"/>
    <lineage>
        <taxon>Eukaryota</taxon>
        <taxon>Viridiplantae</taxon>
        <taxon>Streptophyta</taxon>
        <taxon>Embryophyta</taxon>
        <taxon>Tracheophyta</taxon>
        <taxon>Spermatophyta</taxon>
        <taxon>Magnoliopsida</taxon>
        <taxon>Ranunculales</taxon>
        <taxon>Menispermaceae</taxon>
        <taxon>Menispermoideae</taxon>
        <taxon>Cissampelideae</taxon>
        <taxon>Stephania</taxon>
    </lineage>
</organism>
<evidence type="ECO:0000313" key="1">
    <source>
        <dbReference type="EMBL" id="KAK9145894.1"/>
    </source>
</evidence>
<sequence>MRATKFYNSRVKHEHFLPRDYVMRKLEVSQSQSVGKQSPKWKEPYRIKKKVAPSTYTLETLDGKTIPRSWNISNLRKFYR</sequence>
<keyword evidence="2" id="KW-1185">Reference proteome</keyword>
<protein>
    <submittedName>
        <fullName evidence="1">Uncharacterized protein</fullName>
    </submittedName>
</protein>
<proteinExistence type="predicted"/>
<name>A0AAP0K6D6_9MAGN</name>